<keyword evidence="1" id="KW-0175">Coiled coil</keyword>
<dbReference type="Proteomes" id="UP000054937">
    <property type="component" value="Unassembled WGS sequence"/>
</dbReference>
<keyword evidence="3" id="KW-1185">Reference proteome</keyword>
<reference evidence="2 3" key="1">
    <citation type="journal article" date="2015" name="Sci. Rep.">
        <title>Genome of the facultative scuticociliatosis pathogen Pseudocohnilembus persalinus provides insight into its virulence through horizontal gene transfer.</title>
        <authorList>
            <person name="Xiong J."/>
            <person name="Wang G."/>
            <person name="Cheng J."/>
            <person name="Tian M."/>
            <person name="Pan X."/>
            <person name="Warren A."/>
            <person name="Jiang C."/>
            <person name="Yuan D."/>
            <person name="Miao W."/>
        </authorList>
    </citation>
    <scope>NUCLEOTIDE SEQUENCE [LARGE SCALE GENOMIC DNA]</scope>
    <source>
        <strain evidence="2">36N120E</strain>
    </source>
</reference>
<proteinExistence type="predicted"/>
<gene>
    <name evidence="2" type="ORF">PPERSA_08685</name>
</gene>
<dbReference type="AlphaFoldDB" id="A0A0V0R893"/>
<accession>A0A0V0R893</accession>
<protein>
    <submittedName>
        <fullName evidence="2">Uncharacterized protein</fullName>
    </submittedName>
</protein>
<organism evidence="2 3">
    <name type="scientific">Pseudocohnilembus persalinus</name>
    <name type="common">Ciliate</name>
    <dbReference type="NCBI Taxonomy" id="266149"/>
    <lineage>
        <taxon>Eukaryota</taxon>
        <taxon>Sar</taxon>
        <taxon>Alveolata</taxon>
        <taxon>Ciliophora</taxon>
        <taxon>Intramacronucleata</taxon>
        <taxon>Oligohymenophorea</taxon>
        <taxon>Scuticociliatia</taxon>
        <taxon>Philasterida</taxon>
        <taxon>Pseudocohnilembidae</taxon>
        <taxon>Pseudocohnilembus</taxon>
    </lineage>
</organism>
<sequence length="116" mass="13728">MKENNQNIELQKNEVDALIKNFIFYPDTQKFKFKDFEQFNGIQRLDTVSNQAIISPELQNSIKQSQYNIEKQQKLLKNILEKQIQQEQQQQQNDLIGIQENGQNVVNQFQDGKLDQ</sequence>
<name>A0A0V0R893_PSEPJ</name>
<comment type="caution">
    <text evidence="2">The sequence shown here is derived from an EMBL/GenBank/DDBJ whole genome shotgun (WGS) entry which is preliminary data.</text>
</comment>
<evidence type="ECO:0000256" key="1">
    <source>
        <dbReference type="SAM" id="Coils"/>
    </source>
</evidence>
<dbReference type="EMBL" id="LDAU01000024">
    <property type="protein sequence ID" value="KRX10690.1"/>
    <property type="molecule type" value="Genomic_DNA"/>
</dbReference>
<evidence type="ECO:0000313" key="2">
    <source>
        <dbReference type="EMBL" id="KRX10690.1"/>
    </source>
</evidence>
<dbReference type="InParanoid" id="A0A0V0R893"/>
<evidence type="ECO:0000313" key="3">
    <source>
        <dbReference type="Proteomes" id="UP000054937"/>
    </source>
</evidence>
<feature type="coiled-coil region" evidence="1">
    <location>
        <begin position="62"/>
        <end position="90"/>
    </location>
</feature>